<comment type="cofactor">
    <cofactor evidence="1">
        <name>Zn(2+)</name>
        <dbReference type="ChEBI" id="CHEBI:29105"/>
    </cofactor>
</comment>
<organism evidence="8 9">
    <name type="scientific">Caldilinea aerophila (strain DSM 14535 / JCM 11387 / NBRC 104270 / STL-6-O1)</name>
    <dbReference type="NCBI Taxonomy" id="926550"/>
    <lineage>
        <taxon>Bacteria</taxon>
        <taxon>Bacillati</taxon>
        <taxon>Chloroflexota</taxon>
        <taxon>Caldilineae</taxon>
        <taxon>Caldilineales</taxon>
        <taxon>Caldilineaceae</taxon>
        <taxon>Caldilinea</taxon>
    </lineage>
</organism>
<dbReference type="GO" id="GO:0004222">
    <property type="term" value="F:metalloendopeptidase activity"/>
    <property type="evidence" value="ECO:0007669"/>
    <property type="project" value="TreeGrafter"/>
</dbReference>
<dbReference type="STRING" id="926550.CLDAP_06230"/>
<gene>
    <name evidence="8" type="ordered locus">CLDAP_06230</name>
</gene>
<dbReference type="EMBL" id="AP012337">
    <property type="protein sequence ID" value="BAL98662.1"/>
    <property type="molecule type" value="Genomic_DNA"/>
</dbReference>
<dbReference type="HOGENOM" id="CLU_009165_1_0_0"/>
<keyword evidence="4" id="KW-0378">Hydrolase</keyword>
<dbReference type="Pfam" id="PF08367">
    <property type="entry name" value="M16C_assoc"/>
    <property type="match status" value="1"/>
</dbReference>
<name>I0I075_CALAS</name>
<accession>I0I075</accession>
<protein>
    <submittedName>
        <fullName evidence="8">Peptidase M16 family protein</fullName>
    </submittedName>
</protein>
<evidence type="ECO:0000313" key="8">
    <source>
        <dbReference type="EMBL" id="BAL98662.1"/>
    </source>
</evidence>
<evidence type="ECO:0000256" key="2">
    <source>
        <dbReference type="ARBA" id="ARBA00022670"/>
    </source>
</evidence>
<dbReference type="PANTHER" id="PTHR43016">
    <property type="entry name" value="PRESEQUENCE PROTEASE"/>
    <property type="match status" value="1"/>
</dbReference>
<dbReference type="InterPro" id="IPR011765">
    <property type="entry name" value="Pept_M16_N"/>
</dbReference>
<evidence type="ECO:0000256" key="6">
    <source>
        <dbReference type="ARBA" id="ARBA00023049"/>
    </source>
</evidence>
<keyword evidence="2" id="KW-0645">Protease</keyword>
<dbReference type="PATRIC" id="fig|926550.5.peg.656"/>
<reference evidence="8 9" key="1">
    <citation type="submission" date="2012-02" db="EMBL/GenBank/DDBJ databases">
        <title>Complete genome sequence of Caldilinea aerophila DSM 14535 (= NBRC 102666).</title>
        <authorList>
            <person name="Oguchi A."/>
            <person name="Hosoyama A."/>
            <person name="Sekine M."/>
            <person name="Fukai R."/>
            <person name="Kato Y."/>
            <person name="Nakamura S."/>
            <person name="Hanada S."/>
            <person name="Yamazaki S."/>
            <person name="Fujita N."/>
        </authorList>
    </citation>
    <scope>NUCLEOTIDE SEQUENCE [LARGE SCALE GENOMIC DNA]</scope>
    <source>
        <strain evidence="9">DSM 14535 / JCM 11387 / NBRC 104270 / STL-6-O1</strain>
    </source>
</reference>
<dbReference type="GO" id="GO:0046872">
    <property type="term" value="F:metal ion binding"/>
    <property type="evidence" value="ECO:0007669"/>
    <property type="project" value="UniProtKB-KW"/>
</dbReference>
<evidence type="ECO:0000256" key="5">
    <source>
        <dbReference type="ARBA" id="ARBA00022833"/>
    </source>
</evidence>
<dbReference type="MEROPS" id="M16.012"/>
<feature type="domain" description="Peptidase M16C associated" evidence="7">
    <location>
        <begin position="460"/>
        <end position="710"/>
    </location>
</feature>
<dbReference type="InterPro" id="IPR007863">
    <property type="entry name" value="Peptidase_M16_C"/>
</dbReference>
<dbReference type="InterPro" id="IPR011249">
    <property type="entry name" value="Metalloenz_LuxS/M16"/>
</dbReference>
<evidence type="ECO:0000259" key="7">
    <source>
        <dbReference type="SMART" id="SM01264"/>
    </source>
</evidence>
<dbReference type="InterPro" id="IPR055130">
    <property type="entry name" value="PreP_C"/>
</dbReference>
<evidence type="ECO:0000313" key="9">
    <source>
        <dbReference type="Proteomes" id="UP000007880"/>
    </source>
</evidence>
<keyword evidence="9" id="KW-1185">Reference proteome</keyword>
<keyword evidence="5" id="KW-0862">Zinc</keyword>
<dbReference type="Gene3D" id="3.30.830.10">
    <property type="entry name" value="Metalloenzyme, LuxS/M16 peptidase-like"/>
    <property type="match status" value="4"/>
</dbReference>
<dbReference type="FunFam" id="3.30.830.10:FF:000034">
    <property type="entry name" value="presequence protease 1, chloroplastic/mitochondrial"/>
    <property type="match status" value="1"/>
</dbReference>
<keyword evidence="3" id="KW-0479">Metal-binding</keyword>
<dbReference type="Pfam" id="PF00675">
    <property type="entry name" value="Peptidase_M16"/>
    <property type="match status" value="1"/>
</dbReference>
<dbReference type="Pfam" id="PF22516">
    <property type="entry name" value="PreP_C"/>
    <property type="match status" value="1"/>
</dbReference>
<evidence type="ECO:0000256" key="4">
    <source>
        <dbReference type="ARBA" id="ARBA00022801"/>
    </source>
</evidence>
<dbReference type="PANTHER" id="PTHR43016:SF13">
    <property type="entry name" value="PRESEQUENCE PROTEASE, MITOCHONDRIAL"/>
    <property type="match status" value="1"/>
</dbReference>
<dbReference type="Pfam" id="PF05193">
    <property type="entry name" value="Peptidase_M16_C"/>
    <property type="match status" value="1"/>
</dbReference>
<dbReference type="GO" id="GO:0016485">
    <property type="term" value="P:protein processing"/>
    <property type="evidence" value="ECO:0007669"/>
    <property type="project" value="TreeGrafter"/>
</dbReference>
<dbReference type="InterPro" id="IPR013578">
    <property type="entry name" value="Peptidase_M16C_assoc"/>
</dbReference>
<proteinExistence type="predicted"/>
<dbReference type="AlphaFoldDB" id="I0I075"/>
<dbReference type="SMART" id="SM01264">
    <property type="entry name" value="M16C_associated"/>
    <property type="match status" value="1"/>
</dbReference>
<dbReference type="FunFam" id="3.30.830.10:FF:000009">
    <property type="entry name" value="Presequence protease, mitochondrial"/>
    <property type="match status" value="1"/>
</dbReference>
<sequence length="973" mass="109555">MNDTICHGFELIRDEIIAELKTRARLYRHVKTGAQLLSLENDDENKVFGVSFRTLPEDSTGVAHILEHAVLGGSRKYPLKEPFVQLIKGSLHTFLNAFTSPDKTTYPVASTNLKDFYNLVEVYLDAVFHPLLTPHHLDQEGWHYELEEPGAMLTYRGVVFNEMKGVYSSPDAILGRAAMQGLFPETNYGFDYGGDPRLIPQLTYEQFVAFHRRYYHPSNALFFFYGDDDPLRRLEILDAVLRDFEPASPAEIPPVHPPFAQPRKITVPFGVDGDSELSRKSMVNISWALPEVDDPSLRMALSVLSYAVIGATASPLRKALVDSGLGEDVMGGISGSLRQPTFSVVMKGIASADAEKVERLIVETLEKLSKEGIDPEMVEAAINSLEFSLRENNTGSYPRGLSLFMRALQNWNYGRDPLEPLRYETPLAVVKQRVVTDPGFLGQLIRIYLLDNPHRLTVLAEPDPTYNQRLAEEERRKLEAAKAAMTPEALQQIIENTRALKERQQRPDSPEDLAKLPALKLSDLDRLNKPIPIAVSELTDGGALLYHDLFTNGILYLNLGFDLSRVPQDLLPYVPFLGRALLEMGTEREDYVKFSQRIDRKTGGVWWSTYLSEIHGQERPAARFFVSAKALVAQVPELLDILREMLLTVRLDDRERFRQIALKAKARREASLIPSGHAYVRSRLYAGLSSAGWADEQMDGVEGLFFARRLVEQVEQDWPAVLAKLEAVRRVLLGRQNLVVNVTLDVDNWMTVQPQLLAFVQDLPEATLTETAWQPLLPNDDEGLAIPAQVNYVGKGGNLYALGYTYHGSIHVVNNFIRTEWLWNKVRAEGGAYGAFVSFGKQSGVYSFLSYRDPNLERTLAIYDQTAEMLRRVDLSEDELTKNIIGAIGDVDAYQLPDAKGFTSMVRWLTGETDEMRQQMRDEILATTVADFRKLGQVLAELNRQARVVVMGSPDALHNVNSDGRRLRMTKVM</sequence>
<dbReference type="Proteomes" id="UP000007880">
    <property type="component" value="Chromosome"/>
</dbReference>
<evidence type="ECO:0000256" key="3">
    <source>
        <dbReference type="ARBA" id="ARBA00022723"/>
    </source>
</evidence>
<evidence type="ECO:0000256" key="1">
    <source>
        <dbReference type="ARBA" id="ARBA00001947"/>
    </source>
</evidence>
<dbReference type="OrthoDB" id="9762027at2"/>
<dbReference type="eggNOG" id="COG1026">
    <property type="taxonomic scope" value="Bacteria"/>
</dbReference>
<dbReference type="KEGG" id="cap:CLDAP_06230"/>
<dbReference type="RefSeq" id="WP_014431903.1">
    <property type="nucleotide sequence ID" value="NC_017079.1"/>
</dbReference>
<dbReference type="SUPFAM" id="SSF63411">
    <property type="entry name" value="LuxS/MPP-like metallohydrolase"/>
    <property type="match status" value="4"/>
</dbReference>
<keyword evidence="6" id="KW-0482">Metalloprotease</keyword>